<sequence length="444" mass="46577">MPGYGVRMAAVTRVVNDALFTSVLNNSSSAAGQRALVEALDKLEATINDTDLDFSPAALVQKLNNALQQYSSSPESAAFAQSAVAAARDLSSALNSATTLVQDVRSKADAEISSAVSSLNTLLSRFETVNKQIVKGTINGSDVTDYQDQRDALLLEISQEVGIRTVARPDGGMNIYTESGVTLFDVVPRQISFQPTPMLAPGVAGNIVYADGVPITGSTATMGVSSGRITGLVQVRDDVGITYQNQLDELARGLIVAFSESDQSATPALADATGLFSWNGGPGLPPSGSITSGLAGTIRLNAAVDPDQGGDVKRLRDGGMNGAAYVYNSDGVAGYTGRLDALVDQMRATQTYSSDSKIATVATLVGFASNSAAWLEEARRSSNSEYAYRQTVLGRASESLNKITGVNLDEEMALMLELERSFQASSKVITTIDSMLASLLAAVR</sequence>
<name>A0A109BES7_HYPSL</name>
<evidence type="ECO:0000259" key="7">
    <source>
        <dbReference type="Pfam" id="PF06429"/>
    </source>
</evidence>
<dbReference type="SUPFAM" id="SSF64518">
    <property type="entry name" value="Phase 1 flagellin"/>
    <property type="match status" value="1"/>
</dbReference>
<dbReference type="GO" id="GO:0005198">
    <property type="term" value="F:structural molecule activity"/>
    <property type="evidence" value="ECO:0007669"/>
    <property type="project" value="InterPro"/>
</dbReference>
<dbReference type="GO" id="GO:0009424">
    <property type="term" value="C:bacterial-type flagellum hook"/>
    <property type="evidence" value="ECO:0007669"/>
    <property type="project" value="InterPro"/>
</dbReference>
<evidence type="ECO:0000313" key="9">
    <source>
        <dbReference type="EMBL" id="KWT67426.1"/>
    </source>
</evidence>
<protein>
    <recommendedName>
        <fullName evidence="4">Flagellar hook-associated protein 1</fullName>
    </recommendedName>
</protein>
<dbReference type="InterPro" id="IPR010930">
    <property type="entry name" value="Flg_bb/hook_C_dom"/>
</dbReference>
<dbReference type="PANTHER" id="PTHR30033">
    <property type="entry name" value="FLAGELLAR HOOK-ASSOCIATED PROTEIN 1"/>
    <property type="match status" value="1"/>
</dbReference>
<keyword evidence="6" id="KW-0975">Bacterial flagellum</keyword>
<keyword evidence="9" id="KW-0282">Flagellum</keyword>
<dbReference type="NCBIfam" id="TIGR02492">
    <property type="entry name" value="flgK_ends"/>
    <property type="match status" value="1"/>
</dbReference>
<feature type="domain" description="Flagellar hook-associated protein FlgK helical" evidence="8">
    <location>
        <begin position="41"/>
        <end position="263"/>
    </location>
</feature>
<keyword evidence="9" id="KW-0969">Cilium</keyword>
<dbReference type="Proteomes" id="UP000059074">
    <property type="component" value="Unassembled WGS sequence"/>
</dbReference>
<dbReference type="InterPro" id="IPR053927">
    <property type="entry name" value="FlgK_helical"/>
</dbReference>
<reference evidence="9 10" key="1">
    <citation type="submission" date="2015-10" db="EMBL/GenBank/DDBJ databases">
        <title>Transcriptomic analysis of a linuron degrading triple-species bacterial consortium.</title>
        <authorList>
            <person name="Albers P."/>
        </authorList>
    </citation>
    <scope>NUCLEOTIDE SEQUENCE [LARGE SCALE GENOMIC DNA]</scope>
    <source>
        <strain evidence="9 10">WDL6</strain>
    </source>
</reference>
<dbReference type="Pfam" id="PF06429">
    <property type="entry name" value="Flg_bbr_C"/>
    <property type="match status" value="1"/>
</dbReference>
<dbReference type="STRING" id="121290.APY04_1991"/>
<evidence type="ECO:0000256" key="3">
    <source>
        <dbReference type="ARBA" id="ARBA00009677"/>
    </source>
</evidence>
<dbReference type="InterPro" id="IPR002371">
    <property type="entry name" value="FlgK"/>
</dbReference>
<evidence type="ECO:0000313" key="10">
    <source>
        <dbReference type="Proteomes" id="UP000059074"/>
    </source>
</evidence>
<dbReference type="GO" id="GO:0005576">
    <property type="term" value="C:extracellular region"/>
    <property type="evidence" value="ECO:0007669"/>
    <property type="project" value="UniProtKB-SubCell"/>
</dbReference>
<evidence type="ECO:0000256" key="4">
    <source>
        <dbReference type="ARBA" id="ARBA00016244"/>
    </source>
</evidence>
<accession>A0A109BES7</accession>
<feature type="domain" description="Flagellar basal-body/hook protein C-terminal" evidence="7">
    <location>
        <begin position="404"/>
        <end position="440"/>
    </location>
</feature>
<dbReference type="EMBL" id="LMTR01000065">
    <property type="protein sequence ID" value="KWT67426.1"/>
    <property type="molecule type" value="Genomic_DNA"/>
</dbReference>
<dbReference type="PANTHER" id="PTHR30033:SF1">
    <property type="entry name" value="FLAGELLAR HOOK-ASSOCIATED PROTEIN 1"/>
    <property type="match status" value="1"/>
</dbReference>
<keyword evidence="5" id="KW-0964">Secreted</keyword>
<keyword evidence="10" id="KW-1185">Reference proteome</keyword>
<organism evidence="9 10">
    <name type="scientific">Hyphomicrobium sulfonivorans</name>
    <dbReference type="NCBI Taxonomy" id="121290"/>
    <lineage>
        <taxon>Bacteria</taxon>
        <taxon>Pseudomonadati</taxon>
        <taxon>Pseudomonadota</taxon>
        <taxon>Alphaproteobacteria</taxon>
        <taxon>Hyphomicrobiales</taxon>
        <taxon>Hyphomicrobiaceae</taxon>
        <taxon>Hyphomicrobium</taxon>
    </lineage>
</organism>
<keyword evidence="9" id="KW-0966">Cell projection</keyword>
<comment type="similarity">
    <text evidence="3">Belongs to the flagella basal body rod proteins family.</text>
</comment>
<evidence type="ECO:0000256" key="6">
    <source>
        <dbReference type="ARBA" id="ARBA00023143"/>
    </source>
</evidence>
<evidence type="ECO:0000256" key="5">
    <source>
        <dbReference type="ARBA" id="ARBA00022525"/>
    </source>
</evidence>
<evidence type="ECO:0000256" key="2">
    <source>
        <dbReference type="ARBA" id="ARBA00004613"/>
    </source>
</evidence>
<evidence type="ECO:0000259" key="8">
    <source>
        <dbReference type="Pfam" id="PF22638"/>
    </source>
</evidence>
<gene>
    <name evidence="9" type="ORF">APY04_1991</name>
</gene>
<dbReference type="AlphaFoldDB" id="A0A109BES7"/>
<dbReference type="Pfam" id="PF22638">
    <property type="entry name" value="FlgK_D1"/>
    <property type="match status" value="1"/>
</dbReference>
<evidence type="ECO:0000256" key="1">
    <source>
        <dbReference type="ARBA" id="ARBA00004365"/>
    </source>
</evidence>
<comment type="subcellular location">
    <subcellularLocation>
        <location evidence="1">Bacterial flagellum</location>
    </subcellularLocation>
    <subcellularLocation>
        <location evidence="2">Secreted</location>
    </subcellularLocation>
</comment>
<proteinExistence type="inferred from homology"/>
<dbReference type="PATRIC" id="fig|121290.4.peg.3388"/>
<comment type="caution">
    <text evidence="9">The sequence shown here is derived from an EMBL/GenBank/DDBJ whole genome shotgun (WGS) entry which is preliminary data.</text>
</comment>
<dbReference type="GO" id="GO:0044780">
    <property type="term" value="P:bacterial-type flagellum assembly"/>
    <property type="evidence" value="ECO:0007669"/>
    <property type="project" value="InterPro"/>
</dbReference>